<dbReference type="AlphaFoldDB" id="A0A1X0WFG2"/>
<evidence type="ECO:0000256" key="3">
    <source>
        <dbReference type="ARBA" id="ARBA00012865"/>
    </source>
</evidence>
<comment type="caution">
    <text evidence="9">The sequence shown here is derived from an EMBL/GenBank/DDBJ whole genome shotgun (WGS) entry which is preliminary data.</text>
</comment>
<dbReference type="GO" id="GO:0008800">
    <property type="term" value="F:beta-lactamase activity"/>
    <property type="evidence" value="ECO:0007669"/>
    <property type="project" value="UniProtKB-UniRule"/>
</dbReference>
<evidence type="ECO:0000256" key="4">
    <source>
        <dbReference type="ARBA" id="ARBA00022801"/>
    </source>
</evidence>
<feature type="signal peptide" evidence="7">
    <location>
        <begin position="1"/>
        <end position="21"/>
    </location>
</feature>
<comment type="similarity">
    <text evidence="2 6">Belongs to the class-C beta-lactamase family.</text>
</comment>
<dbReference type="InterPro" id="IPR012338">
    <property type="entry name" value="Beta-lactam/transpept-like"/>
</dbReference>
<dbReference type="GO" id="GO:0030288">
    <property type="term" value="C:outer membrane-bounded periplasmic space"/>
    <property type="evidence" value="ECO:0007669"/>
    <property type="project" value="InterPro"/>
</dbReference>
<dbReference type="InterPro" id="IPR058136">
    <property type="entry name" value="AmpC"/>
</dbReference>
<reference evidence="9 10" key="1">
    <citation type="journal article" date="2017" name="Int. J. Syst. Evol. Microbiol.">
        <title>Rouxiella badensis sp. nov. and Rouxiella silvae sp. nov. isolated from peat bog soil in Germany and emendation of the genus description.</title>
        <authorList>
            <person name="Le Fleche-Mateos A."/>
            <person name="Kugler J.H."/>
            <person name="Hansen S.H."/>
            <person name="Syldatk C."/>
            <person name="Hausmann R."/>
            <person name="Lomprez F."/>
            <person name="Vandenbogaert M."/>
            <person name="Manuguerra J.C."/>
            <person name="Grimont P.A."/>
        </authorList>
    </citation>
    <scope>NUCLEOTIDE SEQUENCE [LARGE SCALE GENOMIC DNA]</scope>
    <source>
        <strain evidence="9 10">DSM 100043</strain>
    </source>
</reference>
<name>A0A1X0WFG2_9GAMM</name>
<dbReference type="PROSITE" id="PS00336">
    <property type="entry name" value="BETA_LACTAMASE_C"/>
    <property type="match status" value="1"/>
</dbReference>
<dbReference type="PANTHER" id="PTHR46825">
    <property type="entry name" value="D-ALANYL-D-ALANINE-CARBOXYPEPTIDASE/ENDOPEPTIDASE AMPH"/>
    <property type="match status" value="1"/>
</dbReference>
<dbReference type="InterPro" id="IPR050491">
    <property type="entry name" value="AmpC-like"/>
</dbReference>
<evidence type="ECO:0000259" key="8">
    <source>
        <dbReference type="Pfam" id="PF00144"/>
    </source>
</evidence>
<dbReference type="Gene3D" id="3.40.710.10">
    <property type="entry name" value="DD-peptidase/beta-lactamase superfamily"/>
    <property type="match status" value="1"/>
</dbReference>
<keyword evidence="7" id="KW-0732">Signal</keyword>
<evidence type="ECO:0000256" key="1">
    <source>
        <dbReference type="ARBA" id="ARBA00001526"/>
    </source>
</evidence>
<dbReference type="NCBIfam" id="NF033085">
    <property type="entry name" value="bla_class_C"/>
    <property type="match status" value="1"/>
</dbReference>
<evidence type="ECO:0000256" key="6">
    <source>
        <dbReference type="RuleBase" id="RU361140"/>
    </source>
</evidence>
<evidence type="ECO:0000256" key="2">
    <source>
        <dbReference type="ARBA" id="ARBA00007840"/>
    </source>
</evidence>
<dbReference type="Proteomes" id="UP000192536">
    <property type="component" value="Unassembled WGS sequence"/>
</dbReference>
<accession>A0A1X0WFG2</accession>
<dbReference type="STRING" id="1646377.BS640_10760"/>
<evidence type="ECO:0000313" key="9">
    <source>
        <dbReference type="EMBL" id="ORJ25475.1"/>
    </source>
</evidence>
<dbReference type="PANTHER" id="PTHR46825:SF8">
    <property type="entry name" value="BETA-LACTAMASE-RELATED"/>
    <property type="match status" value="1"/>
</dbReference>
<dbReference type="GO" id="GO:0046677">
    <property type="term" value="P:response to antibiotic"/>
    <property type="evidence" value="ECO:0007669"/>
    <property type="project" value="UniProtKB-UniRule"/>
</dbReference>
<sequence length="380" mass="41879">MTFKPIAIAFLSLSFITSAQAASSEQDKIDSIIKPLMAQYQIPGMAIAVSINGKNTFYNYGVASKETHKAVSQNTIFEIGSLSKTFTATLANWAAQQGKISYSDAASHYIPELQGTAFDKITLLNLATHTSGLPLFEPDHVKNNAQLMAWFKQWKPAQPAGTQRIYSNMGIGLLGMIAAKSLNQPFTDIMQNRMLPALGMHNSYVQVPPDKMGEYAQGYNKQNQPVRVNPGVLDAEAYGIKSSSADLIRYLNINLRTQPIDAKWQTAVDATHRGYYQVGQFTQDMMWENYAYPSALKTLLDNNGSQIISQPQPTQAINPPQPPLEQAIYNKTGSTGGFSTYALFVPIKKMAIIVLANKSYPNEARVKAAYEVMKAVDPDF</sequence>
<evidence type="ECO:0000256" key="5">
    <source>
        <dbReference type="ARBA" id="ARBA00023251"/>
    </source>
</evidence>
<gene>
    <name evidence="9" type="ORF">BS640_10760</name>
</gene>
<feature type="domain" description="Beta-lactamase-related" evidence="8">
    <location>
        <begin position="29"/>
        <end position="375"/>
    </location>
</feature>
<proteinExistence type="inferred from homology"/>
<keyword evidence="10" id="KW-1185">Reference proteome</keyword>
<dbReference type="InterPro" id="IPR001466">
    <property type="entry name" value="Beta-lactam-related"/>
</dbReference>
<dbReference type="Pfam" id="PF00144">
    <property type="entry name" value="Beta-lactamase"/>
    <property type="match status" value="1"/>
</dbReference>
<dbReference type="GO" id="GO:0017001">
    <property type="term" value="P:antibiotic catabolic process"/>
    <property type="evidence" value="ECO:0007669"/>
    <property type="project" value="InterPro"/>
</dbReference>
<keyword evidence="4 6" id="KW-0378">Hydrolase</keyword>
<evidence type="ECO:0000256" key="7">
    <source>
        <dbReference type="SAM" id="SignalP"/>
    </source>
</evidence>
<dbReference type="EMBL" id="MRWE01000015">
    <property type="protein sequence ID" value="ORJ25475.1"/>
    <property type="molecule type" value="Genomic_DNA"/>
</dbReference>
<dbReference type="SUPFAM" id="SSF56601">
    <property type="entry name" value="beta-lactamase/transpeptidase-like"/>
    <property type="match status" value="1"/>
</dbReference>
<keyword evidence="5 6" id="KW-0046">Antibiotic resistance</keyword>
<evidence type="ECO:0000313" key="10">
    <source>
        <dbReference type="Proteomes" id="UP000192536"/>
    </source>
</evidence>
<comment type="catalytic activity">
    <reaction evidence="1 6">
        <text>a beta-lactam + H2O = a substituted beta-amino acid</text>
        <dbReference type="Rhea" id="RHEA:20401"/>
        <dbReference type="ChEBI" id="CHEBI:15377"/>
        <dbReference type="ChEBI" id="CHEBI:35627"/>
        <dbReference type="ChEBI" id="CHEBI:140347"/>
        <dbReference type="EC" id="3.5.2.6"/>
    </reaction>
</comment>
<dbReference type="RefSeq" id="WP_084912540.1">
    <property type="nucleotide sequence ID" value="NZ_MRWE01000015.1"/>
</dbReference>
<protein>
    <recommendedName>
        <fullName evidence="3 6">Beta-lactamase</fullName>
        <ecNumber evidence="3 6">3.5.2.6</ecNumber>
    </recommendedName>
</protein>
<dbReference type="InterPro" id="IPR001586">
    <property type="entry name" value="Beta-lactam_class-C_AS"/>
</dbReference>
<dbReference type="EC" id="3.5.2.6" evidence="3 6"/>
<feature type="chain" id="PRO_5013185262" description="Beta-lactamase" evidence="7">
    <location>
        <begin position="22"/>
        <end position="380"/>
    </location>
</feature>
<organism evidence="9 10">
    <name type="scientific">Rouxiella badensis</name>
    <dbReference type="NCBI Taxonomy" id="1646377"/>
    <lineage>
        <taxon>Bacteria</taxon>
        <taxon>Pseudomonadati</taxon>
        <taxon>Pseudomonadota</taxon>
        <taxon>Gammaproteobacteria</taxon>
        <taxon>Enterobacterales</taxon>
        <taxon>Yersiniaceae</taxon>
        <taxon>Rouxiella</taxon>
    </lineage>
</organism>